<dbReference type="EMBL" id="JBJQOH010000004">
    <property type="protein sequence ID" value="KAL3689892.1"/>
    <property type="molecule type" value="Genomic_DNA"/>
</dbReference>
<keyword evidence="3" id="KW-1185">Reference proteome</keyword>
<evidence type="ECO:0000313" key="3">
    <source>
        <dbReference type="Proteomes" id="UP001633002"/>
    </source>
</evidence>
<protein>
    <recommendedName>
        <fullName evidence="1">N-acetyltransferase domain-containing protein</fullName>
    </recommendedName>
</protein>
<dbReference type="Pfam" id="PF00583">
    <property type="entry name" value="Acetyltransf_1"/>
    <property type="match status" value="1"/>
</dbReference>
<accession>A0ABD3HHJ0</accession>
<dbReference type="AlphaFoldDB" id="A0ABD3HHJ0"/>
<dbReference type="InterPro" id="IPR016181">
    <property type="entry name" value="Acyl_CoA_acyltransferase"/>
</dbReference>
<dbReference type="PANTHER" id="PTHR47542">
    <property type="entry name" value="ACYL-COA N-ACYLTRANSFERASES (NAT) SUPERFAMILY PROTEIN"/>
    <property type="match status" value="1"/>
</dbReference>
<evidence type="ECO:0000259" key="1">
    <source>
        <dbReference type="PROSITE" id="PS51186"/>
    </source>
</evidence>
<evidence type="ECO:0000313" key="2">
    <source>
        <dbReference type="EMBL" id="KAL3689892.1"/>
    </source>
</evidence>
<reference evidence="2 3" key="1">
    <citation type="submission" date="2024-09" db="EMBL/GenBank/DDBJ databases">
        <title>Chromosome-scale assembly of Riccia sorocarpa.</title>
        <authorList>
            <person name="Paukszto L."/>
        </authorList>
    </citation>
    <scope>NUCLEOTIDE SEQUENCE [LARGE SCALE GENOMIC DNA]</scope>
    <source>
        <strain evidence="2">LP-2024</strain>
        <tissue evidence="2">Aerial parts of the thallus</tissue>
    </source>
</reference>
<comment type="caution">
    <text evidence="2">The sequence shown here is derived from an EMBL/GenBank/DDBJ whole genome shotgun (WGS) entry which is preliminary data.</text>
</comment>
<gene>
    <name evidence="2" type="ORF">R1sor_016201</name>
</gene>
<dbReference type="SUPFAM" id="SSF55729">
    <property type="entry name" value="Acyl-CoA N-acyltransferases (Nat)"/>
    <property type="match status" value="1"/>
</dbReference>
<dbReference type="Gene3D" id="3.40.630.30">
    <property type="match status" value="1"/>
</dbReference>
<sequence>MEKNRLVKSLEVGKTNRDEALVAELIRLEKRIFPKHESLAENFGQEIQRRNSGVLYVLEDSSESGNPSTNEEKVRGGVAGYLMYSCTSLVATITKLAVKESCRRQGYGETLLRAAIEKVRSKKVMCVNLHVDPVREPAFSLYKKLGFEIETLVHSYYAPNRDAYRMVLTFDSDK</sequence>
<dbReference type="InterPro" id="IPR000182">
    <property type="entry name" value="GNAT_dom"/>
</dbReference>
<dbReference type="CDD" id="cd04301">
    <property type="entry name" value="NAT_SF"/>
    <property type="match status" value="1"/>
</dbReference>
<feature type="domain" description="N-acetyltransferase" evidence="1">
    <location>
        <begin position="24"/>
        <end position="171"/>
    </location>
</feature>
<organism evidence="2 3">
    <name type="scientific">Riccia sorocarpa</name>
    <dbReference type="NCBI Taxonomy" id="122646"/>
    <lineage>
        <taxon>Eukaryota</taxon>
        <taxon>Viridiplantae</taxon>
        <taxon>Streptophyta</taxon>
        <taxon>Embryophyta</taxon>
        <taxon>Marchantiophyta</taxon>
        <taxon>Marchantiopsida</taxon>
        <taxon>Marchantiidae</taxon>
        <taxon>Marchantiales</taxon>
        <taxon>Ricciaceae</taxon>
        <taxon>Riccia</taxon>
    </lineage>
</organism>
<proteinExistence type="predicted"/>
<dbReference type="PANTHER" id="PTHR47542:SF2">
    <property type="entry name" value="ACYL-COA N-ACYLTRANSFERASES (NAT) SUPERFAMILY PROTEIN"/>
    <property type="match status" value="1"/>
</dbReference>
<dbReference type="Proteomes" id="UP001633002">
    <property type="component" value="Unassembled WGS sequence"/>
</dbReference>
<dbReference type="PROSITE" id="PS51186">
    <property type="entry name" value="GNAT"/>
    <property type="match status" value="1"/>
</dbReference>
<name>A0ABD3HHJ0_9MARC</name>